<name>A0ACC2K295_PERAE</name>
<proteinExistence type="predicted"/>
<evidence type="ECO:0000313" key="2">
    <source>
        <dbReference type="Proteomes" id="UP001234297"/>
    </source>
</evidence>
<gene>
    <name evidence="1" type="ORF">MRB53_034594</name>
</gene>
<organism evidence="1 2">
    <name type="scientific">Persea americana</name>
    <name type="common">Avocado</name>
    <dbReference type="NCBI Taxonomy" id="3435"/>
    <lineage>
        <taxon>Eukaryota</taxon>
        <taxon>Viridiplantae</taxon>
        <taxon>Streptophyta</taxon>
        <taxon>Embryophyta</taxon>
        <taxon>Tracheophyta</taxon>
        <taxon>Spermatophyta</taxon>
        <taxon>Magnoliopsida</taxon>
        <taxon>Magnoliidae</taxon>
        <taxon>Laurales</taxon>
        <taxon>Lauraceae</taxon>
        <taxon>Persea</taxon>
    </lineage>
</organism>
<comment type="caution">
    <text evidence="1">The sequence shown here is derived from an EMBL/GenBank/DDBJ whole genome shotgun (WGS) entry which is preliminary data.</text>
</comment>
<accession>A0ACC2K295</accession>
<sequence>MLSCAYASSIPPTSPLFHRRPCIAPYNNITTLKPILHAPTKPTLSLSHFHFFLQLYSRAGRMREARQLFDKMPERTLVSWTILMSGYARYGPASETMRLFQDMVCQHSGARSFRPDPFIFSVVLRVCASLTDIYSGRELHCQIIKSSFMIDSFVQNALVSMYASCGFIKKSVRVFDRILQPDLVSWSAMISGYVQNGQEEEGMSLFCEMGQAGILPDESAFSIVVGAAANLGCLGFGLQLHGFIVKMGYYTSSLFLQNSLMDFYATCWGMDSSRRVFDRMLEKDLISWNIIVAGYVQNLCNYEALLVFQALMVDIFECDEFTLASILQAVTGLGVLDRGREIHGYVIRAGFDTDPYVMSSLLDMYIKCIDNERGCHYDASIALKLFNQWQEFDEFMIAGLLKSCALQSDFETGKMLHTHVVKYELKSDPFITSSLIDMYAKCGITEAARWVFWGIRDPGTVPWSAIIAGHCRNGWFEEALWLFRTMQFDCIEANEFTYTSIILACIALGDLKRGKELHCHILRAGYGVAISVVNTLIKLYSSLGCIQQALKLCYLIPESEISLGAMIQACASIEDYKMVLKLFHRIQRSSGQLDHNSAYIVLDSCANPVLLNAGVQAQAYLMKRGLVTDPNMSNSLIKMYSGSGKFAYANDAFNWMLDKNSASWTLVISANVDHGHPSEALNLFMQMCCKNKFPDSSTFSSVLKACAQLGLVNEAFWFFISMNKDYGIEPSSEHYSHMVDVLGRAGRFEDAKAFIKEDLPFKPEAHIWRTLLSSCRIQGNMRLAKDAAEKLLELEPSDCAANLLLEQILLTVGKWDDALKLKNRAKFMRPSYSWIEIRNHIHEFASNQILTEEVSAMLEEMARKMRELGYVSDKNHWLHDAEEEHKGIGFQHTEIIALAFGLVWLPQGTPIRISKSVRMCGDCHSVCKFMSTFIGRDMFVKDSCRFHHFRDGRCSCRDAW</sequence>
<keyword evidence="2" id="KW-1185">Reference proteome</keyword>
<dbReference type="EMBL" id="CM056820">
    <property type="protein sequence ID" value="KAJ8615222.1"/>
    <property type="molecule type" value="Genomic_DNA"/>
</dbReference>
<protein>
    <submittedName>
        <fullName evidence="1">Uncharacterized protein</fullName>
    </submittedName>
</protein>
<evidence type="ECO:0000313" key="1">
    <source>
        <dbReference type="EMBL" id="KAJ8615222.1"/>
    </source>
</evidence>
<reference evidence="1 2" key="1">
    <citation type="journal article" date="2022" name="Hortic Res">
        <title>A haplotype resolved chromosomal level avocado genome allows analysis of novel avocado genes.</title>
        <authorList>
            <person name="Nath O."/>
            <person name="Fletcher S.J."/>
            <person name="Hayward A."/>
            <person name="Shaw L.M."/>
            <person name="Masouleh A.K."/>
            <person name="Furtado A."/>
            <person name="Henry R.J."/>
            <person name="Mitter N."/>
        </authorList>
    </citation>
    <scope>NUCLEOTIDE SEQUENCE [LARGE SCALE GENOMIC DNA]</scope>
    <source>
        <strain evidence="2">cv. Hass</strain>
    </source>
</reference>
<dbReference type="Proteomes" id="UP001234297">
    <property type="component" value="Chromosome 12"/>
</dbReference>